<dbReference type="SUPFAM" id="SSF143990">
    <property type="entry name" value="YbiA-like"/>
    <property type="match status" value="1"/>
</dbReference>
<dbReference type="KEGG" id="daur:Daura_37330"/>
<evidence type="ECO:0000256" key="3">
    <source>
        <dbReference type="SAM" id="MobiDB-lite"/>
    </source>
</evidence>
<evidence type="ECO:0000259" key="4">
    <source>
        <dbReference type="Pfam" id="PF08719"/>
    </source>
</evidence>
<protein>
    <submittedName>
        <fullName evidence="5">NADAR family protein</fullName>
    </submittedName>
</protein>
<reference evidence="5" key="1">
    <citation type="submission" date="2021-04" db="EMBL/GenBank/DDBJ databases">
        <title>Dactylosporangium aurantiacum NRRL B-8018 full assembly.</title>
        <authorList>
            <person name="Hartkoorn R.C."/>
            <person name="Beaudoing E."/>
            <person name="Hot D."/>
        </authorList>
    </citation>
    <scope>NUCLEOTIDE SEQUENCE</scope>
    <source>
        <strain evidence="5">NRRL B-8018</strain>
    </source>
</reference>
<proteinExistence type="predicted"/>
<evidence type="ECO:0000313" key="5">
    <source>
        <dbReference type="EMBL" id="UWZ59956.1"/>
    </source>
</evidence>
<dbReference type="Proteomes" id="UP001058003">
    <property type="component" value="Chromosome"/>
</dbReference>
<name>A0A9Q9IQW8_9ACTN</name>
<sequence length="265" mass="28851">MAPALRRCGAALRVPTVSGNNDDGGYVVEINGRRCLVLDAGQWWTTSEHSFQAQKFPGTRHAELIRRTATPLRAAELGRDRSRPLRRDWERVKGDVMRRAVTAKFTAHDDIRAVLLDTGDEEIVEDTGTDHYWGRGRSGTGKNADARLPISSAGLRRRPCRGAACPYVDELGRGGASLLGTAGYYGHAPRTRSRADRDDGLGARHRRSPRRTAGERPERCGDRSCLDVGSHHPSSAEVDASSGRPAVRARTSRTPVASSHPSQAA</sequence>
<dbReference type="InterPro" id="IPR037238">
    <property type="entry name" value="YbiA-like_sf"/>
</dbReference>
<organism evidence="5 6">
    <name type="scientific">Dactylosporangium aurantiacum</name>
    <dbReference type="NCBI Taxonomy" id="35754"/>
    <lineage>
        <taxon>Bacteria</taxon>
        <taxon>Bacillati</taxon>
        <taxon>Actinomycetota</taxon>
        <taxon>Actinomycetes</taxon>
        <taxon>Micromonosporales</taxon>
        <taxon>Micromonosporaceae</taxon>
        <taxon>Dactylosporangium</taxon>
    </lineage>
</organism>
<feature type="region of interest" description="Disordered" evidence="3">
    <location>
        <begin position="184"/>
        <end position="265"/>
    </location>
</feature>
<dbReference type="NCBIfam" id="TIGR02464">
    <property type="entry name" value="ribofla_fusion"/>
    <property type="match status" value="1"/>
</dbReference>
<dbReference type="EMBL" id="CP073767">
    <property type="protein sequence ID" value="UWZ59956.1"/>
    <property type="molecule type" value="Genomic_DNA"/>
</dbReference>
<feature type="domain" description="NADAR" evidence="4">
    <location>
        <begin position="39"/>
        <end position="142"/>
    </location>
</feature>
<keyword evidence="6" id="KW-1185">Reference proteome</keyword>
<feature type="compositionally biased region" description="Polar residues" evidence="3">
    <location>
        <begin position="252"/>
        <end position="265"/>
    </location>
</feature>
<dbReference type="AlphaFoldDB" id="A0A9Q9IQW8"/>
<dbReference type="InterPro" id="IPR012816">
    <property type="entry name" value="NADAR"/>
</dbReference>
<evidence type="ECO:0000256" key="1">
    <source>
        <dbReference type="ARBA" id="ARBA00000022"/>
    </source>
</evidence>
<dbReference type="Pfam" id="PF08719">
    <property type="entry name" value="NADAR"/>
    <property type="match status" value="1"/>
</dbReference>
<feature type="compositionally biased region" description="Basic and acidic residues" evidence="3">
    <location>
        <begin position="193"/>
        <end position="202"/>
    </location>
</feature>
<evidence type="ECO:0000256" key="2">
    <source>
        <dbReference type="ARBA" id="ARBA00000751"/>
    </source>
</evidence>
<dbReference type="CDD" id="cd15457">
    <property type="entry name" value="NADAR"/>
    <property type="match status" value="1"/>
</dbReference>
<feature type="compositionally biased region" description="Basic and acidic residues" evidence="3">
    <location>
        <begin position="212"/>
        <end position="225"/>
    </location>
</feature>
<comment type="catalytic activity">
    <reaction evidence="2">
        <text>2,5-diamino-6-hydroxy-4-(5-phosphoribosylamino)-pyrimidine + H2O = 2,5,6-triamino-4-hydroxypyrimidine + D-ribose 5-phosphate</text>
        <dbReference type="Rhea" id="RHEA:23436"/>
        <dbReference type="ChEBI" id="CHEBI:15377"/>
        <dbReference type="ChEBI" id="CHEBI:58614"/>
        <dbReference type="ChEBI" id="CHEBI:78346"/>
        <dbReference type="ChEBI" id="CHEBI:137796"/>
    </reaction>
</comment>
<accession>A0A9Q9IQW8</accession>
<comment type="catalytic activity">
    <reaction evidence="1">
        <text>5-amino-6-(5-phospho-D-ribosylamino)uracil + H2O = 5,6-diaminouracil + D-ribose 5-phosphate</text>
        <dbReference type="Rhea" id="RHEA:55020"/>
        <dbReference type="ChEBI" id="CHEBI:15377"/>
        <dbReference type="ChEBI" id="CHEBI:46252"/>
        <dbReference type="ChEBI" id="CHEBI:58453"/>
        <dbReference type="ChEBI" id="CHEBI:78346"/>
    </reaction>
</comment>
<gene>
    <name evidence="5" type="ORF">Daura_37330</name>
</gene>
<evidence type="ECO:0000313" key="6">
    <source>
        <dbReference type="Proteomes" id="UP001058003"/>
    </source>
</evidence>
<dbReference type="OrthoDB" id="164285at2"/>
<dbReference type="Gene3D" id="1.10.357.40">
    <property type="entry name" value="YbiA-like"/>
    <property type="match status" value="1"/>
</dbReference>